<dbReference type="Gene3D" id="2.30.40.10">
    <property type="entry name" value="Urease, subunit C, domain 1"/>
    <property type="match status" value="1"/>
</dbReference>
<sequence length="538" mass="56917">MSALLIRNAKVLTMDDARPRAEAVALAHGRVAAVGGEAEAAAAAGPGAQVIDAGGRTVLPGFIDPHNHLLSTAESLAAVDAGYPAVGSVAELVAAIAEEARHTPAGQWIRAFGMDDAKYPEGRPTRRMLDEATTGHPVIIYHVSGHQAVVNTEALRLAGISEDAADPAGGALLRDEGGRLTGMVLDSAMELILPLAVDVGCHGPNFHTDLPADQLLGWLEAARAPYLAAGLTTVCDPQVSRRELRVYRAAHAAGMLPLRTVGMPLSHQLDELTAIGLAGPFGDDRLRLGAMKFYCDGTLLGGTAAFSTPYGERGQFPGSLYWPPEKLTALVSRAAAEGWQVAIHTQGDAAMEHTLAAIAAAARVGGPDARPRIEHCGYPTGEQVKRFTEYGVIPVNQPNFLHDSGGDFLRRLGRRAHRLQPMREELDLGLRPALSSDSFVSSLRPMDTIANAVRRRTREGEEIGADQALTLHEALRAHTLDAAHALGMEDRIGSLAPGRLADAVLLDHDVEATPLDRLAEVSALVTVLDGRIAHDARG</sequence>
<organism evidence="2 3">
    <name type="scientific">Nocardiopsis composta</name>
    <dbReference type="NCBI Taxonomy" id="157465"/>
    <lineage>
        <taxon>Bacteria</taxon>
        <taxon>Bacillati</taxon>
        <taxon>Actinomycetota</taxon>
        <taxon>Actinomycetes</taxon>
        <taxon>Streptosporangiales</taxon>
        <taxon>Nocardiopsidaceae</taxon>
        <taxon>Nocardiopsis</taxon>
    </lineage>
</organism>
<dbReference type="GO" id="GO:0016810">
    <property type="term" value="F:hydrolase activity, acting on carbon-nitrogen (but not peptide) bonds"/>
    <property type="evidence" value="ECO:0007669"/>
    <property type="project" value="InterPro"/>
</dbReference>
<dbReference type="InterPro" id="IPR011059">
    <property type="entry name" value="Metal-dep_hydrolase_composite"/>
</dbReference>
<dbReference type="SUPFAM" id="SSF51556">
    <property type="entry name" value="Metallo-dependent hydrolases"/>
    <property type="match status" value="1"/>
</dbReference>
<name>A0A7W8QJ48_9ACTN</name>
<feature type="domain" description="Amidohydrolase 3" evidence="1">
    <location>
        <begin position="49"/>
        <end position="533"/>
    </location>
</feature>
<dbReference type="RefSeq" id="WP_184391118.1">
    <property type="nucleotide sequence ID" value="NZ_BAAAJD010000188.1"/>
</dbReference>
<comment type="caution">
    <text evidence="2">The sequence shown here is derived from an EMBL/GenBank/DDBJ whole genome shotgun (WGS) entry which is preliminary data.</text>
</comment>
<evidence type="ECO:0000313" key="2">
    <source>
        <dbReference type="EMBL" id="MBB5431443.1"/>
    </source>
</evidence>
<dbReference type="SUPFAM" id="SSF51338">
    <property type="entry name" value="Composite domain of metallo-dependent hydrolases"/>
    <property type="match status" value="1"/>
</dbReference>
<dbReference type="InterPro" id="IPR033932">
    <property type="entry name" value="YtcJ-like"/>
</dbReference>
<accession>A0A7W8QJ48</accession>
<dbReference type="InterPro" id="IPR013108">
    <property type="entry name" value="Amidohydro_3"/>
</dbReference>
<dbReference type="PANTHER" id="PTHR22642">
    <property type="entry name" value="IMIDAZOLONEPROPIONASE"/>
    <property type="match status" value="1"/>
</dbReference>
<dbReference type="Gene3D" id="3.10.310.70">
    <property type="match status" value="1"/>
</dbReference>
<proteinExistence type="predicted"/>
<dbReference type="EMBL" id="JACHDB010000001">
    <property type="protein sequence ID" value="MBB5431443.1"/>
    <property type="molecule type" value="Genomic_DNA"/>
</dbReference>
<gene>
    <name evidence="2" type="ORF">HDA36_001527</name>
</gene>
<dbReference type="CDD" id="cd01300">
    <property type="entry name" value="YtcJ_like"/>
    <property type="match status" value="1"/>
</dbReference>
<dbReference type="Proteomes" id="UP000572635">
    <property type="component" value="Unassembled WGS sequence"/>
</dbReference>
<dbReference type="PANTHER" id="PTHR22642:SF2">
    <property type="entry name" value="PROTEIN LONG AFTER FAR-RED 3"/>
    <property type="match status" value="1"/>
</dbReference>
<dbReference type="InterPro" id="IPR032466">
    <property type="entry name" value="Metal_Hydrolase"/>
</dbReference>
<dbReference type="Gene3D" id="3.20.20.140">
    <property type="entry name" value="Metal-dependent hydrolases"/>
    <property type="match status" value="1"/>
</dbReference>
<protein>
    <recommendedName>
        <fullName evidence="1">Amidohydrolase 3 domain-containing protein</fullName>
    </recommendedName>
</protein>
<dbReference type="AlphaFoldDB" id="A0A7W8QJ48"/>
<evidence type="ECO:0000259" key="1">
    <source>
        <dbReference type="Pfam" id="PF07969"/>
    </source>
</evidence>
<reference evidence="2 3" key="1">
    <citation type="submission" date="2020-08" db="EMBL/GenBank/DDBJ databases">
        <title>Sequencing the genomes of 1000 actinobacteria strains.</title>
        <authorList>
            <person name="Klenk H.-P."/>
        </authorList>
    </citation>
    <scope>NUCLEOTIDE SEQUENCE [LARGE SCALE GENOMIC DNA]</scope>
    <source>
        <strain evidence="2 3">DSM 44551</strain>
    </source>
</reference>
<dbReference type="Pfam" id="PF07969">
    <property type="entry name" value="Amidohydro_3"/>
    <property type="match status" value="1"/>
</dbReference>
<evidence type="ECO:0000313" key="3">
    <source>
        <dbReference type="Proteomes" id="UP000572635"/>
    </source>
</evidence>
<keyword evidence="3" id="KW-1185">Reference proteome</keyword>